<evidence type="ECO:0000256" key="4">
    <source>
        <dbReference type="ARBA" id="ARBA00022729"/>
    </source>
</evidence>
<dbReference type="STRING" id="885580.ENSFDAP00000013378"/>
<proteinExistence type="inferred from homology"/>
<evidence type="ECO:0000256" key="5">
    <source>
        <dbReference type="ARBA" id="ARBA00023157"/>
    </source>
</evidence>
<name>A0A091DFC0_FUKDA</name>
<keyword evidence="3" id="KW-0964">Secreted</keyword>
<dbReference type="PANTHER" id="PTHR11430">
    <property type="entry name" value="LIPOCALIN"/>
    <property type="match status" value="1"/>
</dbReference>
<sequence>MVLPLLVLVLSLASAQKLQPEEIVEQDFNMARVAGKWLSISLASDNVTWIGVNGDLHLFVRTIELLRNGSLVFHFRFMMQGECVFVTMVCEKTQENECSIVYQGENKVMVLETDYWIYVIFYLRNVRDSVETQVLALYGTDPGCQGHQTRLGWRRSAQPRARAGLPDTRSPGVTLSGQGGAPRPVPYASPICSQGASRCSANPSWTDLRRPTGSTG</sequence>
<dbReference type="InterPro" id="IPR002345">
    <property type="entry name" value="Lipocalin"/>
</dbReference>
<keyword evidence="5" id="KW-1015">Disulfide bond</keyword>
<feature type="region of interest" description="Disordered" evidence="7">
    <location>
        <begin position="153"/>
        <end position="216"/>
    </location>
</feature>
<evidence type="ECO:0000256" key="6">
    <source>
        <dbReference type="RuleBase" id="RU003695"/>
    </source>
</evidence>
<evidence type="ECO:0000313" key="10">
    <source>
        <dbReference type="EMBL" id="KFO21501.1"/>
    </source>
</evidence>
<evidence type="ECO:0000256" key="2">
    <source>
        <dbReference type="ARBA" id="ARBA00006889"/>
    </source>
</evidence>
<keyword evidence="11" id="KW-1185">Reference proteome</keyword>
<dbReference type="PROSITE" id="PS00213">
    <property type="entry name" value="LIPOCALIN"/>
    <property type="match status" value="1"/>
</dbReference>
<dbReference type="PANTHER" id="PTHR11430:SF28">
    <property type="entry name" value="EPIDIDYMAL-SPECIFIC LIPOCALIN-9"/>
    <property type="match status" value="1"/>
</dbReference>
<reference evidence="10 11" key="1">
    <citation type="submission" date="2013-11" db="EMBL/GenBank/DDBJ databases">
        <title>The Damaraland mole rat (Fukomys damarensis) genome and evolution of African mole rats.</title>
        <authorList>
            <person name="Gladyshev V.N."/>
            <person name="Fang X."/>
        </authorList>
    </citation>
    <scope>NUCLEOTIDE SEQUENCE [LARGE SCALE GENOMIC DNA]</scope>
    <source>
        <tissue evidence="10">Liver</tissue>
    </source>
</reference>
<keyword evidence="4 8" id="KW-0732">Signal</keyword>
<dbReference type="InterPro" id="IPR012674">
    <property type="entry name" value="Calycin"/>
</dbReference>
<dbReference type="GO" id="GO:0036094">
    <property type="term" value="F:small molecule binding"/>
    <property type="evidence" value="ECO:0007669"/>
    <property type="project" value="InterPro"/>
</dbReference>
<protein>
    <submittedName>
        <fullName evidence="10">Epididymal-specific lipocalin-9</fullName>
    </submittedName>
</protein>
<feature type="domain" description="Lipocalin/cytosolic fatty-acid binding" evidence="9">
    <location>
        <begin position="34"/>
        <end position="142"/>
    </location>
</feature>
<evidence type="ECO:0000256" key="1">
    <source>
        <dbReference type="ARBA" id="ARBA00004613"/>
    </source>
</evidence>
<dbReference type="PRINTS" id="PR01221">
    <property type="entry name" value="MAJORURINARY"/>
</dbReference>
<evidence type="ECO:0000259" key="9">
    <source>
        <dbReference type="Pfam" id="PF00061"/>
    </source>
</evidence>
<dbReference type="GO" id="GO:0005615">
    <property type="term" value="C:extracellular space"/>
    <property type="evidence" value="ECO:0007669"/>
    <property type="project" value="TreeGrafter"/>
</dbReference>
<dbReference type="EMBL" id="KN124375">
    <property type="protein sequence ID" value="KFO21501.1"/>
    <property type="molecule type" value="Genomic_DNA"/>
</dbReference>
<organism evidence="10 11">
    <name type="scientific">Fukomys damarensis</name>
    <name type="common">Damaraland mole rat</name>
    <name type="synonym">Cryptomys damarensis</name>
    <dbReference type="NCBI Taxonomy" id="885580"/>
    <lineage>
        <taxon>Eukaryota</taxon>
        <taxon>Metazoa</taxon>
        <taxon>Chordata</taxon>
        <taxon>Craniata</taxon>
        <taxon>Vertebrata</taxon>
        <taxon>Euteleostomi</taxon>
        <taxon>Mammalia</taxon>
        <taxon>Eutheria</taxon>
        <taxon>Euarchontoglires</taxon>
        <taxon>Glires</taxon>
        <taxon>Rodentia</taxon>
        <taxon>Hystricomorpha</taxon>
        <taxon>Bathyergidae</taxon>
        <taxon>Fukomys</taxon>
    </lineage>
</organism>
<feature type="chain" id="PRO_5011977487" evidence="8">
    <location>
        <begin position="16"/>
        <end position="216"/>
    </location>
</feature>
<dbReference type="InterPro" id="IPR022272">
    <property type="entry name" value="Lipocalin_CS"/>
</dbReference>
<evidence type="ECO:0000256" key="7">
    <source>
        <dbReference type="SAM" id="MobiDB-lite"/>
    </source>
</evidence>
<feature type="compositionally biased region" description="Polar residues" evidence="7">
    <location>
        <begin position="191"/>
        <end position="205"/>
    </location>
</feature>
<gene>
    <name evidence="10" type="ORF">H920_17142</name>
</gene>
<evidence type="ECO:0000256" key="3">
    <source>
        <dbReference type="ARBA" id="ARBA00022525"/>
    </source>
</evidence>
<comment type="similarity">
    <text evidence="2 6">Belongs to the calycin superfamily. Lipocalin family.</text>
</comment>
<dbReference type="eggNOG" id="ENOG502RTZI">
    <property type="taxonomic scope" value="Eukaryota"/>
</dbReference>
<dbReference type="Gene3D" id="2.40.128.20">
    <property type="match status" value="1"/>
</dbReference>
<dbReference type="SUPFAM" id="SSF50814">
    <property type="entry name" value="Lipocalins"/>
    <property type="match status" value="1"/>
</dbReference>
<comment type="subcellular location">
    <subcellularLocation>
        <location evidence="1">Secreted</location>
    </subcellularLocation>
</comment>
<evidence type="ECO:0000256" key="8">
    <source>
        <dbReference type="SAM" id="SignalP"/>
    </source>
</evidence>
<dbReference type="Pfam" id="PF00061">
    <property type="entry name" value="Lipocalin"/>
    <property type="match status" value="1"/>
</dbReference>
<dbReference type="InterPro" id="IPR000566">
    <property type="entry name" value="Lipocln_cytosolic_FA-bd_dom"/>
</dbReference>
<dbReference type="Proteomes" id="UP000028990">
    <property type="component" value="Unassembled WGS sequence"/>
</dbReference>
<dbReference type="AlphaFoldDB" id="A0A091DFC0"/>
<accession>A0A091DFC0</accession>
<feature type="signal peptide" evidence="8">
    <location>
        <begin position="1"/>
        <end position="15"/>
    </location>
</feature>
<evidence type="ECO:0000313" key="11">
    <source>
        <dbReference type="Proteomes" id="UP000028990"/>
    </source>
</evidence>
<dbReference type="InterPro" id="IPR002971">
    <property type="entry name" value="Maj_urinary"/>
</dbReference>